<evidence type="ECO:0000313" key="10">
    <source>
        <dbReference type="Proteomes" id="UP000193067"/>
    </source>
</evidence>
<dbReference type="GO" id="GO:0000930">
    <property type="term" value="C:gamma-tubulin complex"/>
    <property type="evidence" value="ECO:0007669"/>
    <property type="project" value="TreeGrafter"/>
</dbReference>
<accession>A0A1Y2IWF4</accession>
<dbReference type="GO" id="GO:0043015">
    <property type="term" value="F:gamma-tubulin binding"/>
    <property type="evidence" value="ECO:0007669"/>
    <property type="project" value="InterPro"/>
</dbReference>
<comment type="similarity">
    <text evidence="2">Belongs to the TUBGCP family.</text>
</comment>
<dbReference type="GO" id="GO:0000278">
    <property type="term" value="P:mitotic cell cycle"/>
    <property type="evidence" value="ECO:0007669"/>
    <property type="project" value="TreeGrafter"/>
</dbReference>
<dbReference type="STRING" id="1353009.A0A1Y2IWF4"/>
<keyword evidence="3" id="KW-0963">Cytoplasm</keyword>
<dbReference type="Pfam" id="PF17681">
    <property type="entry name" value="GCP_N_terminal"/>
    <property type="match status" value="1"/>
</dbReference>
<dbReference type="InterPro" id="IPR042241">
    <property type="entry name" value="GCP_C_sf"/>
</dbReference>
<keyword evidence="4" id="KW-0493">Microtubule</keyword>
<evidence type="ECO:0008006" key="11">
    <source>
        <dbReference type="Google" id="ProtNLM"/>
    </source>
</evidence>
<dbReference type="InterPro" id="IPR007259">
    <property type="entry name" value="GCP"/>
</dbReference>
<dbReference type="InterPro" id="IPR040457">
    <property type="entry name" value="GCP_C"/>
</dbReference>
<dbReference type="OrthoDB" id="66546at2759"/>
<dbReference type="InterPro" id="IPR041470">
    <property type="entry name" value="GCP_N"/>
</dbReference>
<dbReference type="GO" id="GO:0005816">
    <property type="term" value="C:spindle pole body"/>
    <property type="evidence" value="ECO:0007669"/>
    <property type="project" value="UniProtKB-ARBA"/>
</dbReference>
<protein>
    <recommendedName>
        <fullName evidence="11">Spindle pole body component</fullName>
    </recommendedName>
</protein>
<dbReference type="EMBL" id="KZ084096">
    <property type="protein sequence ID" value="OSD04551.1"/>
    <property type="molecule type" value="Genomic_DNA"/>
</dbReference>
<evidence type="ECO:0000259" key="7">
    <source>
        <dbReference type="Pfam" id="PF04130"/>
    </source>
</evidence>
<evidence type="ECO:0000256" key="3">
    <source>
        <dbReference type="ARBA" id="ARBA00022490"/>
    </source>
</evidence>
<evidence type="ECO:0000256" key="2">
    <source>
        <dbReference type="ARBA" id="ARBA00010337"/>
    </source>
</evidence>
<dbReference type="GO" id="GO:0005874">
    <property type="term" value="C:microtubule"/>
    <property type="evidence" value="ECO:0007669"/>
    <property type="project" value="UniProtKB-KW"/>
</dbReference>
<feature type="region of interest" description="Disordered" evidence="6">
    <location>
        <begin position="178"/>
        <end position="226"/>
    </location>
</feature>
<comment type="subcellular location">
    <subcellularLocation>
        <location evidence="1">Cytoplasm</location>
        <location evidence="1">Cytoskeleton</location>
    </subcellularLocation>
</comment>
<sequence>MAGTLLPLRSVRRLLGRPPARQAYALLPVHPYDLHLVPRCDLRLVLVSDLPKARLTLPVLPLASPHARKSRINSFDVLGDALERAYNKLKTHAKATDDLDATIQLSRIPDHLKFLFELSNPPTAATLDSAETIIQRMDNPQHGKPTLTWKDILAEEPFEGQHWEGVYGLPRGSTVEGWEVRSDGSTPSLSPWDSDSDLEDSHSASELSVVPETPPPAAVASQRTGRFAVTASKDPLNAYRHRQDVEELQARQYWRPEYRAGAHVSQTFDIGDASSLAPSFHRALSSHSLLNFHGPSRENYRAEEDIVREVLTGLQGRRNMMFAWVHAGPDAFSFVLSPSAPRLLHLTAGAQASIISSFASLATIVVHLRKFAAAIFAKASSTTSIVQEHNASQPVHLTRSNRRVTQTLEAFADALDAELRAFDAWCALHEEAICRSRGGMHSDLLVVSLLSLEKSMRDTFGETFSVLLALSRHVVQKAQRAAASIVEIWTFPDLPQRASPSAVTALLLDALLGAVQERVSMGDTVTARGLARVFGASVEPVWAMMHRWMRDGMPVRDSPAALAQRAVTGSIPDEFFVEDNEVLMLDPDFWSDGFNLRSHRAGEEEGEKGPTSVPVFLAHVAELVLATGKVTGLLRALGVSSLFDGDGVGEAGLQAIQPWMSGWKLFRDILDNGEGAHDGEEVVDSLSPAGAIASTESLSKVIYDELLPYSEQAHAVLTKVLIEDCDLWEHLNAIEDLYLMRRGDAMSHFVDVLFARMDSRQPWNDFHFMNSAFQDVVAMYPGRARWIDPSLVRFSYPARAPSQERNVAHTVRALDGLLIEYAVPFPLTYIFGPRTMRVYSSIFTLVLQIRRAKSVLEKILVRGGLFGRQMDAEMKVFYAMRGRLSWFVNTLLNFVTTNVIHTQILKFHEAFRGARSLDDMIRLQNEHLDKLEGRCLLQRNTAALHRAIMSILDMSLHYTDCFVSFAGDTTHDISRASLRAVSRRSRHRSRRLRKQRRDVIGFAQAPSLLHASDESSDSEEDEEGLDEESLAGRSGREPSFSLGASTTASFAEDGFLERLDKMSSELDALVRFVRRGVESLAAGTGDAAPAFGMFAFALEDWDR</sequence>
<dbReference type="PANTHER" id="PTHR19302:SF33">
    <property type="entry name" value="GAMMA-TUBULIN COMPLEX COMPONENT 5"/>
    <property type="match status" value="1"/>
</dbReference>
<feature type="compositionally biased region" description="Acidic residues" evidence="6">
    <location>
        <begin position="1014"/>
        <end position="1029"/>
    </location>
</feature>
<gene>
    <name evidence="9" type="ORF">PYCCODRAFT_1487643</name>
</gene>
<evidence type="ECO:0000259" key="8">
    <source>
        <dbReference type="Pfam" id="PF17681"/>
    </source>
</evidence>
<proteinExistence type="inferred from homology"/>
<dbReference type="GO" id="GO:0007020">
    <property type="term" value="P:microtubule nucleation"/>
    <property type="evidence" value="ECO:0007669"/>
    <property type="project" value="InterPro"/>
</dbReference>
<evidence type="ECO:0000256" key="1">
    <source>
        <dbReference type="ARBA" id="ARBA00004245"/>
    </source>
</evidence>
<dbReference type="Pfam" id="PF04130">
    <property type="entry name" value="GCP_C_terminal"/>
    <property type="match status" value="1"/>
</dbReference>
<evidence type="ECO:0000313" key="9">
    <source>
        <dbReference type="EMBL" id="OSD04551.1"/>
    </source>
</evidence>
<dbReference type="PANTHER" id="PTHR19302">
    <property type="entry name" value="GAMMA TUBULIN COMPLEX PROTEIN"/>
    <property type="match status" value="1"/>
</dbReference>
<keyword evidence="10" id="KW-1185">Reference proteome</keyword>
<reference evidence="9 10" key="1">
    <citation type="journal article" date="2015" name="Biotechnol. Biofuels">
        <title>Enhanced degradation of softwood versus hardwood by the white-rot fungus Pycnoporus coccineus.</title>
        <authorList>
            <person name="Couturier M."/>
            <person name="Navarro D."/>
            <person name="Chevret D."/>
            <person name="Henrissat B."/>
            <person name="Piumi F."/>
            <person name="Ruiz-Duenas F.J."/>
            <person name="Martinez A.T."/>
            <person name="Grigoriev I.V."/>
            <person name="Riley R."/>
            <person name="Lipzen A."/>
            <person name="Berrin J.G."/>
            <person name="Master E.R."/>
            <person name="Rosso M.N."/>
        </authorList>
    </citation>
    <scope>NUCLEOTIDE SEQUENCE [LARGE SCALE GENOMIC DNA]</scope>
    <source>
        <strain evidence="9 10">BRFM310</strain>
    </source>
</reference>
<keyword evidence="5" id="KW-0206">Cytoskeleton</keyword>
<evidence type="ECO:0000256" key="4">
    <source>
        <dbReference type="ARBA" id="ARBA00022701"/>
    </source>
</evidence>
<dbReference type="Proteomes" id="UP000193067">
    <property type="component" value="Unassembled WGS sequence"/>
</dbReference>
<evidence type="ECO:0000256" key="6">
    <source>
        <dbReference type="SAM" id="MobiDB-lite"/>
    </source>
</evidence>
<feature type="region of interest" description="Disordered" evidence="6">
    <location>
        <begin position="1010"/>
        <end position="1043"/>
    </location>
</feature>
<feature type="domain" description="Gamma tubulin complex component C-terminal" evidence="7">
    <location>
        <begin position="727"/>
        <end position="995"/>
    </location>
</feature>
<dbReference type="AlphaFoldDB" id="A0A1Y2IWF4"/>
<dbReference type="GO" id="GO:0051011">
    <property type="term" value="F:microtubule minus-end binding"/>
    <property type="evidence" value="ECO:0007669"/>
    <property type="project" value="TreeGrafter"/>
</dbReference>
<dbReference type="Gene3D" id="1.20.120.1900">
    <property type="entry name" value="Gamma-tubulin complex, C-terminal domain"/>
    <property type="match status" value="1"/>
</dbReference>
<name>A0A1Y2IWF4_TRAC3</name>
<organism evidence="9 10">
    <name type="scientific">Trametes coccinea (strain BRFM310)</name>
    <name type="common">Pycnoporus coccineus</name>
    <dbReference type="NCBI Taxonomy" id="1353009"/>
    <lineage>
        <taxon>Eukaryota</taxon>
        <taxon>Fungi</taxon>
        <taxon>Dikarya</taxon>
        <taxon>Basidiomycota</taxon>
        <taxon>Agaricomycotina</taxon>
        <taxon>Agaricomycetes</taxon>
        <taxon>Polyporales</taxon>
        <taxon>Polyporaceae</taxon>
        <taxon>Trametes</taxon>
    </lineage>
</organism>
<dbReference type="GO" id="GO:0051225">
    <property type="term" value="P:spindle assembly"/>
    <property type="evidence" value="ECO:0007669"/>
    <property type="project" value="TreeGrafter"/>
</dbReference>
<evidence type="ECO:0000256" key="5">
    <source>
        <dbReference type="ARBA" id="ARBA00023212"/>
    </source>
</evidence>
<dbReference type="GO" id="GO:0051321">
    <property type="term" value="P:meiotic cell cycle"/>
    <property type="evidence" value="ECO:0007669"/>
    <property type="project" value="TreeGrafter"/>
</dbReference>
<dbReference type="GO" id="GO:0031122">
    <property type="term" value="P:cytoplasmic microtubule organization"/>
    <property type="evidence" value="ECO:0007669"/>
    <property type="project" value="TreeGrafter"/>
</dbReference>
<dbReference type="GO" id="GO:0000922">
    <property type="term" value="C:spindle pole"/>
    <property type="evidence" value="ECO:0007669"/>
    <property type="project" value="InterPro"/>
</dbReference>
<feature type="domain" description="Gamma tubulin complex component protein N-terminal" evidence="8">
    <location>
        <begin position="307"/>
        <end position="644"/>
    </location>
</feature>